<keyword evidence="5" id="KW-1185">Reference proteome</keyword>
<comment type="caution">
    <text evidence="4">The sequence shown here is derived from an EMBL/GenBank/DDBJ whole genome shotgun (WGS) entry which is preliminary data.</text>
</comment>
<dbReference type="AlphaFoldDB" id="A0A8S4SPU2"/>
<evidence type="ECO:0000313" key="4">
    <source>
        <dbReference type="EMBL" id="CAH2269872.1"/>
    </source>
</evidence>
<evidence type="ECO:0000256" key="2">
    <source>
        <dbReference type="SAM" id="MobiDB-lite"/>
    </source>
</evidence>
<dbReference type="PANTHER" id="PTHR22922:SF19">
    <property type="entry name" value="CAPRIN HOMOLOG"/>
    <property type="match status" value="1"/>
</dbReference>
<proteinExistence type="inferred from homology"/>
<reference evidence="4" key="1">
    <citation type="submission" date="2022-03" db="EMBL/GenBank/DDBJ databases">
        <authorList>
            <person name="Lindestad O."/>
        </authorList>
    </citation>
    <scope>NUCLEOTIDE SEQUENCE</scope>
</reference>
<dbReference type="PANTHER" id="PTHR22922">
    <property type="entry name" value="GPI-ANCHORED PROTEIN P137"/>
    <property type="match status" value="1"/>
</dbReference>
<dbReference type="EMBL" id="CAKXAJ010026548">
    <property type="protein sequence ID" value="CAH2269872.1"/>
    <property type="molecule type" value="Genomic_DNA"/>
</dbReference>
<evidence type="ECO:0000313" key="5">
    <source>
        <dbReference type="Proteomes" id="UP000838756"/>
    </source>
</evidence>
<sequence>MPSAANAKCEKPASSEATDNSPIRQVMTILEHKIRNLEKRKSKLTSYRDLQKAGKELNGDQRVAVAKYDEVNQTLEFARELSKQVTAVATVAEREAKKQAKKDAWVRYTAETNKIREVLLVLDCLMQMGNTEAREDFLNGTNGAAKLTEQDLKILDDL</sequence>
<evidence type="ECO:0000256" key="1">
    <source>
        <dbReference type="ARBA" id="ARBA00007950"/>
    </source>
</evidence>
<organism evidence="4 5">
    <name type="scientific">Pararge aegeria aegeria</name>
    <dbReference type="NCBI Taxonomy" id="348720"/>
    <lineage>
        <taxon>Eukaryota</taxon>
        <taxon>Metazoa</taxon>
        <taxon>Ecdysozoa</taxon>
        <taxon>Arthropoda</taxon>
        <taxon>Hexapoda</taxon>
        <taxon>Insecta</taxon>
        <taxon>Pterygota</taxon>
        <taxon>Neoptera</taxon>
        <taxon>Endopterygota</taxon>
        <taxon>Lepidoptera</taxon>
        <taxon>Glossata</taxon>
        <taxon>Ditrysia</taxon>
        <taxon>Papilionoidea</taxon>
        <taxon>Nymphalidae</taxon>
        <taxon>Satyrinae</taxon>
        <taxon>Satyrini</taxon>
        <taxon>Parargina</taxon>
        <taxon>Pararge</taxon>
    </lineage>
</organism>
<comment type="similarity">
    <text evidence="1">Belongs to the caprin family.</text>
</comment>
<dbReference type="Pfam" id="PF18293">
    <property type="entry name" value="Caprin-1_dimer"/>
    <property type="match status" value="1"/>
</dbReference>
<dbReference type="InterPro" id="IPR028816">
    <property type="entry name" value="Caprin"/>
</dbReference>
<dbReference type="GO" id="GO:0003723">
    <property type="term" value="F:RNA binding"/>
    <property type="evidence" value="ECO:0007669"/>
    <property type="project" value="TreeGrafter"/>
</dbReference>
<dbReference type="GO" id="GO:0005737">
    <property type="term" value="C:cytoplasm"/>
    <property type="evidence" value="ECO:0007669"/>
    <property type="project" value="TreeGrafter"/>
</dbReference>
<dbReference type="OrthoDB" id="10062814at2759"/>
<protein>
    <submittedName>
        <fullName evidence="4">Jg21703 protein</fullName>
    </submittedName>
</protein>
<name>A0A8S4SPU2_9NEOP</name>
<feature type="domain" description="Caprin-1 dimerization" evidence="3">
    <location>
        <begin position="101"/>
        <end position="158"/>
    </location>
</feature>
<dbReference type="InterPro" id="IPR041637">
    <property type="entry name" value="Caprin-1_dimer"/>
</dbReference>
<dbReference type="Proteomes" id="UP000838756">
    <property type="component" value="Unassembled WGS sequence"/>
</dbReference>
<feature type="region of interest" description="Disordered" evidence="2">
    <location>
        <begin position="1"/>
        <end position="21"/>
    </location>
</feature>
<gene>
    <name evidence="4" type="primary">jg21703</name>
    <name evidence="4" type="ORF">PAEG_LOCUS27860</name>
</gene>
<accession>A0A8S4SPU2</accession>
<evidence type="ECO:0000259" key="3">
    <source>
        <dbReference type="Pfam" id="PF18293"/>
    </source>
</evidence>